<feature type="region of interest" description="Disordered" evidence="3">
    <location>
        <begin position="617"/>
        <end position="636"/>
    </location>
</feature>
<proteinExistence type="inferred from homology"/>
<evidence type="ECO:0000256" key="1">
    <source>
        <dbReference type="ARBA" id="ARBA00010768"/>
    </source>
</evidence>
<accession>A0A8J5YPU3</accession>
<sequence>MIGVGFSGITLMNQDGTNQQASSLIGKILSVKGRNQSNKEIEVRFGSSEEQYDLPLQPLLSREKSTKAASENTSFRVFVATWNVGGKSPDSKLNLDDILQVREESDIYVLGFQEIVPLNAGNVLVIEDNEPAVKWLTLINRSLNKANYVPLRGCRSIGSPRGSLVFPKTSLRKASKALRTENKRKLKSCNCPIGLERKNSKEFCFRCPQSQTNENDISSEDDEDGPNGPSSPNSIKYSLVASKQMVGIFLTVWMRKELVQYVSHLRISCVGRGILGCLGNKGCISVSMLFHKTTLCFLCSHLASGEKEGDELRRNSDVIEILRNTQFPRICKTSNSRVPEKILDHDRVIWLGDLNYRIALSYSDTGKLLKERAWDTLYNNDQLKIEREAGRVFKGWKEGKIYFAPTYKYSLNSDIYAGETVETKSKRRTPAWCDRILWRGSEIYQLSYERKESRFSDHRPKNNMICHLNLCFREKKARKLLVRMHLSGSVLRWCLRCDWNVGGKSPDSEHNLDDILQVSEESDIYVLGFQEIVPLNAGNVLVIDDNEPAVKWLTIINRSLNKANYDPLRGPRYKISLRKASKALRTENKRKLKSCNCPIGLERKNSKEFCFRCPQSQTNENDISSEDDEDGPNGPSSANSIKYSLVASKQMVGIFLTVWMRKELVQYVSHLRASCVGRGILGCLGNKGCISVSMLFRKTTLCFLCSYLASGEKEGDELRRDSDVIEILQSMQFPRICKTANSRVPEKILDHDRVIWLGDLNYRIALSYSDTGKLLKEKAWDTLYNNDQLKIEREAGRVFKGWKEGKIQFAPTYKYSLNSDIYAGETVETKSKRRTPAWCDRILWRGREIYQLSYERKESRFSDHRPVCATFWVSVGAMEDGSKRRWRGWRGWIKEKMAFCYIDRKKKSFSKKKKKS</sequence>
<dbReference type="Pfam" id="PF22669">
    <property type="entry name" value="Exo_endo_phos2"/>
    <property type="match status" value="2"/>
</dbReference>
<dbReference type="InterPro" id="IPR045849">
    <property type="entry name" value="IP5P_plant"/>
</dbReference>
<dbReference type="GO" id="GO:0046856">
    <property type="term" value="P:phosphatidylinositol dephosphorylation"/>
    <property type="evidence" value="ECO:0007669"/>
    <property type="project" value="InterPro"/>
</dbReference>
<evidence type="ECO:0000259" key="4">
    <source>
        <dbReference type="SMART" id="SM00128"/>
    </source>
</evidence>
<evidence type="ECO:0000313" key="6">
    <source>
        <dbReference type="Proteomes" id="UP000701853"/>
    </source>
</evidence>
<protein>
    <recommendedName>
        <fullName evidence="4">Inositol polyphosphate-related phosphatase domain-containing protein</fullName>
    </recommendedName>
</protein>
<keyword evidence="2" id="KW-0378">Hydrolase</keyword>
<dbReference type="SUPFAM" id="SSF56219">
    <property type="entry name" value="DNase I-like"/>
    <property type="match status" value="2"/>
</dbReference>
<dbReference type="PANTHER" id="PTHR45666">
    <property type="entry name" value="TYPE IV INOSITOL POLYPHOSPHATE 5-PHOSPHATASE 9"/>
    <property type="match status" value="1"/>
</dbReference>
<dbReference type="InterPro" id="IPR000300">
    <property type="entry name" value="IPPc"/>
</dbReference>
<dbReference type="GO" id="GO:0004445">
    <property type="term" value="F:inositol-polyphosphate 5-phosphatase activity"/>
    <property type="evidence" value="ECO:0007669"/>
    <property type="project" value="InterPro"/>
</dbReference>
<dbReference type="GO" id="GO:0004439">
    <property type="term" value="F:phosphatidylinositol-4,5-bisphosphate 5-phosphatase activity"/>
    <property type="evidence" value="ECO:0007669"/>
    <property type="project" value="TreeGrafter"/>
</dbReference>
<dbReference type="Gene3D" id="3.60.10.10">
    <property type="entry name" value="Endonuclease/exonuclease/phosphatase"/>
    <property type="match status" value="2"/>
</dbReference>
<dbReference type="InterPro" id="IPR036691">
    <property type="entry name" value="Endo/exonu/phosph_ase_sf"/>
</dbReference>
<evidence type="ECO:0000256" key="3">
    <source>
        <dbReference type="SAM" id="MobiDB-lite"/>
    </source>
</evidence>
<dbReference type="PANTHER" id="PTHR45666:SF20">
    <property type="entry name" value="TYPE I INOSITOL POLYPHOSPHATE 5-PHOSPHATASE 10"/>
    <property type="match status" value="1"/>
</dbReference>
<dbReference type="OrthoDB" id="62798at2759"/>
<evidence type="ECO:0000256" key="2">
    <source>
        <dbReference type="ARBA" id="ARBA00022801"/>
    </source>
</evidence>
<dbReference type="GO" id="GO:0034485">
    <property type="term" value="F:phosphatidylinositol-3,4,5-trisphosphate 5-phosphatase activity"/>
    <property type="evidence" value="ECO:0007669"/>
    <property type="project" value="TreeGrafter"/>
</dbReference>
<comment type="caution">
    <text evidence="5">The sequence shown here is derived from an EMBL/GenBank/DDBJ whole genome shotgun (WGS) entry which is preliminary data.</text>
</comment>
<feature type="region of interest" description="Disordered" evidence="3">
    <location>
        <begin position="211"/>
        <end position="234"/>
    </location>
</feature>
<feature type="domain" description="Inositol polyphosphate-related phosphatase" evidence="4">
    <location>
        <begin position="489"/>
        <end position="879"/>
    </location>
</feature>
<gene>
    <name evidence="5" type="ORF">CXB51_016009</name>
</gene>
<dbReference type="AlphaFoldDB" id="A0A8J5YPU3"/>
<reference evidence="5 6" key="1">
    <citation type="journal article" date="2021" name="bioRxiv">
        <title>The Gossypium anomalum genome as a resource for cotton improvement and evolutionary analysis of hybrid incompatibility.</title>
        <authorList>
            <person name="Grover C.E."/>
            <person name="Yuan D."/>
            <person name="Arick M.A."/>
            <person name="Miller E.R."/>
            <person name="Hu G."/>
            <person name="Peterson D.G."/>
            <person name="Wendel J.F."/>
            <person name="Udall J.A."/>
        </authorList>
    </citation>
    <scope>NUCLEOTIDE SEQUENCE [LARGE SCALE GENOMIC DNA]</scope>
    <source>
        <strain evidence="5">JFW-Udall</strain>
        <tissue evidence="5">Leaf</tissue>
    </source>
</reference>
<dbReference type="Proteomes" id="UP000701853">
    <property type="component" value="Chromosome 6"/>
</dbReference>
<name>A0A8J5YPU3_9ROSI</name>
<organism evidence="5 6">
    <name type="scientific">Gossypium anomalum</name>
    <dbReference type="NCBI Taxonomy" id="47600"/>
    <lineage>
        <taxon>Eukaryota</taxon>
        <taxon>Viridiplantae</taxon>
        <taxon>Streptophyta</taxon>
        <taxon>Embryophyta</taxon>
        <taxon>Tracheophyta</taxon>
        <taxon>Spermatophyta</taxon>
        <taxon>Magnoliopsida</taxon>
        <taxon>eudicotyledons</taxon>
        <taxon>Gunneridae</taxon>
        <taxon>Pentapetalae</taxon>
        <taxon>rosids</taxon>
        <taxon>malvids</taxon>
        <taxon>Malvales</taxon>
        <taxon>Malvaceae</taxon>
        <taxon>Malvoideae</taxon>
        <taxon>Gossypium</taxon>
    </lineage>
</organism>
<dbReference type="EMBL" id="JAHUZN010000006">
    <property type="protein sequence ID" value="KAG8490259.1"/>
    <property type="molecule type" value="Genomic_DNA"/>
</dbReference>
<evidence type="ECO:0000313" key="5">
    <source>
        <dbReference type="EMBL" id="KAG8490259.1"/>
    </source>
</evidence>
<keyword evidence="6" id="KW-1185">Reference proteome</keyword>
<dbReference type="SMART" id="SM00128">
    <property type="entry name" value="IPPc"/>
    <property type="match status" value="2"/>
</dbReference>
<comment type="similarity">
    <text evidence="1">Belongs to the inositol polyphosphate 5-phosphatase family.</text>
</comment>
<feature type="domain" description="Inositol polyphosphate-related phosphatase" evidence="4">
    <location>
        <begin position="73"/>
        <end position="474"/>
    </location>
</feature>